<evidence type="ECO:0000256" key="1">
    <source>
        <dbReference type="SAM" id="Coils"/>
    </source>
</evidence>
<dbReference type="SUPFAM" id="SSF57850">
    <property type="entry name" value="RING/U-box"/>
    <property type="match status" value="1"/>
</dbReference>
<gene>
    <name evidence="3" type="ORF">NESM_000584800</name>
</gene>
<feature type="coiled-coil region" evidence="1">
    <location>
        <begin position="49"/>
        <end position="97"/>
    </location>
</feature>
<evidence type="ECO:0000313" key="4">
    <source>
        <dbReference type="Proteomes" id="UP001430356"/>
    </source>
</evidence>
<evidence type="ECO:0000313" key="3">
    <source>
        <dbReference type="EMBL" id="KAK7196473.1"/>
    </source>
</evidence>
<feature type="region of interest" description="Disordered" evidence="2">
    <location>
        <begin position="174"/>
        <end position="236"/>
    </location>
</feature>
<organism evidence="3 4">
    <name type="scientific">Novymonas esmeraldas</name>
    <dbReference type="NCBI Taxonomy" id="1808958"/>
    <lineage>
        <taxon>Eukaryota</taxon>
        <taxon>Discoba</taxon>
        <taxon>Euglenozoa</taxon>
        <taxon>Kinetoplastea</taxon>
        <taxon>Metakinetoplastina</taxon>
        <taxon>Trypanosomatida</taxon>
        <taxon>Trypanosomatidae</taxon>
        <taxon>Novymonas</taxon>
    </lineage>
</organism>
<feature type="region of interest" description="Disordered" evidence="2">
    <location>
        <begin position="295"/>
        <end position="325"/>
    </location>
</feature>
<keyword evidence="4" id="KW-1185">Reference proteome</keyword>
<dbReference type="AlphaFoldDB" id="A0AAW0EUM2"/>
<keyword evidence="1" id="KW-0175">Coiled coil</keyword>
<dbReference type="PANTHER" id="PTHR19851">
    <property type="entry name" value="OS02G0203500 PROTEIN"/>
    <property type="match status" value="1"/>
</dbReference>
<name>A0AAW0EUM2_9TRYP</name>
<proteinExistence type="predicted"/>
<reference evidence="3 4" key="1">
    <citation type="journal article" date="2021" name="MBio">
        <title>A New Model Trypanosomatid, Novymonas esmeraldas: Genomic Perception of Its 'Candidatus Pandoraea novymonadis' Endosymbiont.</title>
        <authorList>
            <person name="Zakharova A."/>
            <person name="Saura A."/>
            <person name="Butenko A."/>
            <person name="Podesvova L."/>
            <person name="Warmusova S."/>
            <person name="Kostygov A.Y."/>
            <person name="Nenarokova A."/>
            <person name="Lukes J."/>
            <person name="Opperdoes F.R."/>
            <person name="Yurchenko V."/>
        </authorList>
    </citation>
    <scope>NUCLEOTIDE SEQUENCE [LARGE SCALE GENOMIC DNA]</scope>
    <source>
        <strain evidence="3 4">E262AT.01</strain>
    </source>
</reference>
<dbReference type="InterPro" id="IPR013083">
    <property type="entry name" value="Znf_RING/FYVE/PHD"/>
</dbReference>
<dbReference type="FunFam" id="3.30.40.10:FF:000791">
    <property type="entry name" value="Putative RNA binding protein"/>
    <property type="match status" value="1"/>
</dbReference>
<comment type="caution">
    <text evidence="3">The sequence shown here is derived from an EMBL/GenBank/DDBJ whole genome shotgun (WGS) entry which is preliminary data.</text>
</comment>
<sequence>MKAPVEADAGVSAYAGDGMMTTPGINTSEPVQAVYSRTQKRVPAFREALMLQEQQMAQVLEDLRVLEMDVHTLRAHYEEVLQEKLFIENLANKAEKKVQDVTDIIDRYVGVKDAVVASDGFTYERETISSYIDGCKEAGGTPTSYQTEKPLTSLLIPNRSLKTMVDRLVTLQKSEPAIPAPPAERPVSQPQHYQNSHPHHGKPMMGGRGGHASGHQHDGQRRQMHGGPKEGSGAVEVNAKGERVHPCIRVYGHCNYNESCAYAKYPYDACLSNLKSKCRFKNQCHERHVEFRGPLDDYGNPIGQHQGQEKNGAPESAVAAAGVSK</sequence>
<dbReference type="EMBL" id="JAECZO010000077">
    <property type="protein sequence ID" value="KAK7196473.1"/>
    <property type="molecule type" value="Genomic_DNA"/>
</dbReference>
<dbReference type="Proteomes" id="UP001430356">
    <property type="component" value="Unassembled WGS sequence"/>
</dbReference>
<dbReference type="PANTHER" id="PTHR19851:SF7">
    <property type="entry name" value="F-BOX DOMAIN-CONTAINING PROTEIN"/>
    <property type="match status" value="1"/>
</dbReference>
<evidence type="ECO:0000256" key="2">
    <source>
        <dbReference type="SAM" id="MobiDB-lite"/>
    </source>
</evidence>
<dbReference type="Gene3D" id="3.30.40.10">
    <property type="entry name" value="Zinc/RING finger domain, C3HC4 (zinc finger)"/>
    <property type="match status" value="1"/>
</dbReference>
<dbReference type="InterPro" id="IPR036811">
    <property type="entry name" value="Ubol_cytC_Rdtase_hinge_dom_sf"/>
</dbReference>
<accession>A0AAW0EUM2</accession>
<protein>
    <submittedName>
        <fullName evidence="3">RNA binding protein</fullName>
    </submittedName>
</protein>
<dbReference type="SUPFAM" id="SSF81531">
    <property type="entry name" value="Non-heme 11 kDa protein of cytochrome bc1 complex (Ubiquinol-cytochrome c reductase)"/>
    <property type="match status" value="1"/>
</dbReference>